<gene>
    <name evidence="1" type="ORF">C1H46_007139</name>
</gene>
<name>A0A540N894_MALBA</name>
<evidence type="ECO:0000313" key="1">
    <source>
        <dbReference type="EMBL" id="TQE07229.1"/>
    </source>
</evidence>
<organism evidence="1 2">
    <name type="scientific">Malus baccata</name>
    <name type="common">Siberian crab apple</name>
    <name type="synonym">Pyrus baccata</name>
    <dbReference type="NCBI Taxonomy" id="106549"/>
    <lineage>
        <taxon>Eukaryota</taxon>
        <taxon>Viridiplantae</taxon>
        <taxon>Streptophyta</taxon>
        <taxon>Embryophyta</taxon>
        <taxon>Tracheophyta</taxon>
        <taxon>Spermatophyta</taxon>
        <taxon>Magnoliopsida</taxon>
        <taxon>eudicotyledons</taxon>
        <taxon>Gunneridae</taxon>
        <taxon>Pentapetalae</taxon>
        <taxon>rosids</taxon>
        <taxon>fabids</taxon>
        <taxon>Rosales</taxon>
        <taxon>Rosaceae</taxon>
        <taxon>Amygdaloideae</taxon>
        <taxon>Maleae</taxon>
        <taxon>Malus</taxon>
    </lineage>
</organism>
<sequence>MHTLVAALILKKWIWMRIHAPLMGVKEELQEHHEIMMMAALAELEANCIYLVLLSSIYCYVFL</sequence>
<proteinExistence type="predicted"/>
<evidence type="ECO:0000313" key="2">
    <source>
        <dbReference type="Proteomes" id="UP000315295"/>
    </source>
</evidence>
<dbReference type="AlphaFoldDB" id="A0A540N894"/>
<accession>A0A540N894</accession>
<dbReference type="Proteomes" id="UP000315295">
    <property type="component" value="Unassembled WGS sequence"/>
</dbReference>
<reference evidence="1 2" key="1">
    <citation type="journal article" date="2019" name="G3 (Bethesda)">
        <title>Sequencing of a Wild Apple (Malus baccata) Genome Unravels the Differences Between Cultivated and Wild Apple Species Regarding Disease Resistance and Cold Tolerance.</title>
        <authorList>
            <person name="Chen X."/>
        </authorList>
    </citation>
    <scope>NUCLEOTIDE SEQUENCE [LARGE SCALE GENOMIC DNA]</scope>
    <source>
        <strain evidence="2">cv. Shandingzi</strain>
        <tissue evidence="1">Leaves</tissue>
    </source>
</reference>
<comment type="caution">
    <text evidence="1">The sequence shown here is derived from an EMBL/GenBank/DDBJ whole genome shotgun (WGS) entry which is preliminary data.</text>
</comment>
<keyword evidence="2" id="KW-1185">Reference proteome</keyword>
<dbReference type="EMBL" id="VIEB01000089">
    <property type="protein sequence ID" value="TQE07229.1"/>
    <property type="molecule type" value="Genomic_DNA"/>
</dbReference>
<protein>
    <submittedName>
        <fullName evidence="1">Uncharacterized protein</fullName>
    </submittedName>
</protein>